<organism evidence="2 3">
    <name type="scientific">Heterodera trifolii</name>
    <dbReference type="NCBI Taxonomy" id="157864"/>
    <lineage>
        <taxon>Eukaryota</taxon>
        <taxon>Metazoa</taxon>
        <taxon>Ecdysozoa</taxon>
        <taxon>Nematoda</taxon>
        <taxon>Chromadorea</taxon>
        <taxon>Rhabditida</taxon>
        <taxon>Tylenchina</taxon>
        <taxon>Tylenchomorpha</taxon>
        <taxon>Tylenchoidea</taxon>
        <taxon>Heteroderidae</taxon>
        <taxon>Heteroderinae</taxon>
        <taxon>Heterodera</taxon>
    </lineage>
</organism>
<accession>A0ABD2ILA1</accession>
<dbReference type="AlphaFoldDB" id="A0ABD2ILA1"/>
<protein>
    <submittedName>
        <fullName evidence="2">Uncharacterized protein</fullName>
    </submittedName>
</protein>
<gene>
    <name evidence="2" type="ORF">niasHT_033281</name>
</gene>
<evidence type="ECO:0000313" key="2">
    <source>
        <dbReference type="EMBL" id="KAL3074073.1"/>
    </source>
</evidence>
<dbReference type="Proteomes" id="UP001620626">
    <property type="component" value="Unassembled WGS sequence"/>
</dbReference>
<proteinExistence type="predicted"/>
<evidence type="ECO:0000313" key="3">
    <source>
        <dbReference type="Proteomes" id="UP001620626"/>
    </source>
</evidence>
<keyword evidence="3" id="KW-1185">Reference proteome</keyword>
<feature type="region of interest" description="Disordered" evidence="1">
    <location>
        <begin position="29"/>
        <end position="50"/>
    </location>
</feature>
<evidence type="ECO:0000256" key="1">
    <source>
        <dbReference type="SAM" id="MobiDB-lite"/>
    </source>
</evidence>
<reference evidence="2 3" key="1">
    <citation type="submission" date="2024-10" db="EMBL/GenBank/DDBJ databases">
        <authorList>
            <person name="Kim D."/>
        </authorList>
    </citation>
    <scope>NUCLEOTIDE SEQUENCE [LARGE SCALE GENOMIC DNA]</scope>
    <source>
        <strain evidence="2">BH-2024</strain>
    </source>
</reference>
<dbReference type="EMBL" id="JBICBT010001298">
    <property type="protein sequence ID" value="KAL3074073.1"/>
    <property type="molecule type" value="Genomic_DNA"/>
</dbReference>
<sequence>MTFQFLGLNPPAFQSLGLKSPAFQSLGLNTSEHTMPGLNPPAFQSPGLNSPAFQSPGLNLSKFHQHFSLFVCLGMLNRLGGLGHFAASTADQESDVRFDQYRTPNPNSNTEKIFKIYNLNKVEDQQQNAK</sequence>
<name>A0ABD2ILA1_9BILA</name>
<comment type="caution">
    <text evidence="2">The sequence shown here is derived from an EMBL/GenBank/DDBJ whole genome shotgun (WGS) entry which is preliminary data.</text>
</comment>